<proteinExistence type="predicted"/>
<organism evidence="1">
    <name type="scientific">marine sediment metagenome</name>
    <dbReference type="NCBI Taxonomy" id="412755"/>
    <lineage>
        <taxon>unclassified sequences</taxon>
        <taxon>metagenomes</taxon>
        <taxon>ecological metagenomes</taxon>
    </lineage>
</organism>
<feature type="non-terminal residue" evidence="1">
    <location>
        <position position="1"/>
    </location>
</feature>
<gene>
    <name evidence="1" type="ORF">LCGC14_2632820</name>
</gene>
<dbReference type="EMBL" id="LAZR01045206">
    <property type="protein sequence ID" value="KKK99430.1"/>
    <property type="molecule type" value="Genomic_DNA"/>
</dbReference>
<protein>
    <submittedName>
        <fullName evidence="1">Uncharacterized protein</fullName>
    </submittedName>
</protein>
<accession>A0A0F9AMB5</accession>
<evidence type="ECO:0000313" key="1">
    <source>
        <dbReference type="EMBL" id="KKK99430.1"/>
    </source>
</evidence>
<sequence>MDFNNPVAGKTVVYNINVLRKVNDINEKTKAFIDFLFRKDFKFKIDNKKLILEAEKSIANIVEAFKDKFKEILGLELTVKEVEEKTSKMEDTAKKSQ</sequence>
<reference evidence="1" key="1">
    <citation type="journal article" date="2015" name="Nature">
        <title>Complex archaea that bridge the gap between prokaryotes and eukaryotes.</title>
        <authorList>
            <person name="Spang A."/>
            <person name="Saw J.H."/>
            <person name="Jorgensen S.L."/>
            <person name="Zaremba-Niedzwiedzka K."/>
            <person name="Martijn J."/>
            <person name="Lind A.E."/>
            <person name="van Eijk R."/>
            <person name="Schleper C."/>
            <person name="Guy L."/>
            <person name="Ettema T.J."/>
        </authorList>
    </citation>
    <scope>NUCLEOTIDE SEQUENCE</scope>
</reference>
<dbReference type="AlphaFoldDB" id="A0A0F9AMB5"/>
<comment type="caution">
    <text evidence="1">The sequence shown here is derived from an EMBL/GenBank/DDBJ whole genome shotgun (WGS) entry which is preliminary data.</text>
</comment>
<name>A0A0F9AMB5_9ZZZZ</name>